<dbReference type="Proteomes" id="UP000694397">
    <property type="component" value="Chromosome 4"/>
</dbReference>
<evidence type="ECO:0000313" key="1">
    <source>
        <dbReference type="Ensembl" id="ENSSFOP00015054559.1"/>
    </source>
</evidence>
<organism evidence="1 2">
    <name type="scientific">Scleropages formosus</name>
    <name type="common">Asian bonytongue</name>
    <name type="synonym">Osteoglossum formosum</name>
    <dbReference type="NCBI Taxonomy" id="113540"/>
    <lineage>
        <taxon>Eukaryota</taxon>
        <taxon>Metazoa</taxon>
        <taxon>Chordata</taxon>
        <taxon>Craniata</taxon>
        <taxon>Vertebrata</taxon>
        <taxon>Euteleostomi</taxon>
        <taxon>Actinopterygii</taxon>
        <taxon>Neopterygii</taxon>
        <taxon>Teleostei</taxon>
        <taxon>Osteoglossocephala</taxon>
        <taxon>Osteoglossomorpha</taxon>
        <taxon>Osteoglossiformes</taxon>
        <taxon>Osteoglossidae</taxon>
        <taxon>Scleropages</taxon>
    </lineage>
</organism>
<dbReference type="Ensembl" id="ENSSFOT00015067869.1">
    <property type="protein sequence ID" value="ENSSFOP00015054559.1"/>
    <property type="gene ID" value="ENSSFOG00015027382.1"/>
</dbReference>
<accession>A0A8C9TJG2</accession>
<dbReference type="AlphaFoldDB" id="A0A8C9TJG2"/>
<keyword evidence="2" id="KW-1185">Reference proteome</keyword>
<evidence type="ECO:0000313" key="2">
    <source>
        <dbReference type="Proteomes" id="UP000694397"/>
    </source>
</evidence>
<reference evidence="1" key="2">
    <citation type="submission" date="2025-08" db="UniProtKB">
        <authorList>
            <consortium name="Ensembl"/>
        </authorList>
    </citation>
    <scope>IDENTIFICATION</scope>
</reference>
<sequence>MAPSSIHQWNTHTLCHSHTMGEPEQHVNDASCYVTGGMKEKVGIAAVHIKLMATRGGMGATEFRELVARFSISHSF</sequence>
<reference evidence="1" key="3">
    <citation type="submission" date="2025-09" db="UniProtKB">
        <authorList>
            <consortium name="Ensembl"/>
        </authorList>
    </citation>
    <scope>IDENTIFICATION</scope>
</reference>
<proteinExistence type="predicted"/>
<reference evidence="1 2" key="1">
    <citation type="submission" date="2019-04" db="EMBL/GenBank/DDBJ databases">
        <authorList>
            <consortium name="Wellcome Sanger Institute Data Sharing"/>
        </authorList>
    </citation>
    <scope>NUCLEOTIDE SEQUENCE [LARGE SCALE GENOMIC DNA]</scope>
</reference>
<protein>
    <submittedName>
        <fullName evidence="1">Uncharacterized protein</fullName>
    </submittedName>
</protein>
<name>A0A8C9TJG2_SCLFO</name>